<sequence>QPAVLSLVPKAKQIMLIGALSVEGFDYYELLNANNTKAKGVGADEFCLFLGSLGARLPKEAIIIMDNAPIHQGDRLKEFITSLDASKLIKVEFLPPYSPFLNPIEYSFHSIKSYVRSKEPPNRMALVDEIKKGIQESITPEKSQHFFAHYDSWKTIRYHLAYSPNKISLDEAVGALESYEILTNTPLDHSDQLQVASNAVKGKGRP</sequence>
<dbReference type="PANTHER" id="PTHR46564:SF1">
    <property type="entry name" value="TRANSPOSASE"/>
    <property type="match status" value="1"/>
</dbReference>
<evidence type="ECO:0000313" key="3">
    <source>
        <dbReference type="Proteomes" id="UP000325313"/>
    </source>
</evidence>
<name>A0A5B0R5D0_PUCGR</name>
<dbReference type="InterPro" id="IPR036397">
    <property type="entry name" value="RNaseH_sf"/>
</dbReference>
<evidence type="ECO:0000313" key="2">
    <source>
        <dbReference type="EMBL" id="KAA1120806.1"/>
    </source>
</evidence>
<dbReference type="EMBL" id="VDEP01000241">
    <property type="protein sequence ID" value="KAA1120806.1"/>
    <property type="molecule type" value="Genomic_DNA"/>
</dbReference>
<feature type="non-terminal residue" evidence="2">
    <location>
        <position position="1"/>
    </location>
</feature>
<proteinExistence type="predicted"/>
<dbReference type="PANTHER" id="PTHR46564">
    <property type="entry name" value="TRANSPOSASE"/>
    <property type="match status" value="1"/>
</dbReference>
<dbReference type="Pfam" id="PF13358">
    <property type="entry name" value="DDE_3"/>
    <property type="match status" value="1"/>
</dbReference>
<accession>A0A5B0R5D0</accession>
<comment type="caution">
    <text evidence="2">The sequence shown here is derived from an EMBL/GenBank/DDBJ whole genome shotgun (WGS) entry which is preliminary data.</text>
</comment>
<reference evidence="2 3" key="1">
    <citation type="submission" date="2019-05" db="EMBL/GenBank/DDBJ databases">
        <title>Emergence of the Ug99 lineage of the wheat stem rust pathogen through somatic hybridization.</title>
        <authorList>
            <person name="Li F."/>
            <person name="Upadhyaya N.M."/>
            <person name="Sperschneider J."/>
            <person name="Matny O."/>
            <person name="Nguyen-Phuc H."/>
            <person name="Mago R."/>
            <person name="Raley C."/>
            <person name="Miller M.E."/>
            <person name="Silverstein K.A.T."/>
            <person name="Henningsen E."/>
            <person name="Hirsch C.D."/>
            <person name="Visser B."/>
            <person name="Pretorius Z.A."/>
            <person name="Steffenson B.J."/>
            <person name="Schwessinger B."/>
            <person name="Dodds P.N."/>
            <person name="Figueroa M."/>
        </authorList>
    </citation>
    <scope>NUCLEOTIDE SEQUENCE [LARGE SCALE GENOMIC DNA]</scope>
    <source>
        <strain evidence="2 3">Ug99</strain>
    </source>
</reference>
<organism evidence="2 3">
    <name type="scientific">Puccinia graminis f. sp. tritici</name>
    <dbReference type="NCBI Taxonomy" id="56615"/>
    <lineage>
        <taxon>Eukaryota</taxon>
        <taxon>Fungi</taxon>
        <taxon>Dikarya</taxon>
        <taxon>Basidiomycota</taxon>
        <taxon>Pucciniomycotina</taxon>
        <taxon>Pucciniomycetes</taxon>
        <taxon>Pucciniales</taxon>
        <taxon>Pucciniaceae</taxon>
        <taxon>Puccinia</taxon>
    </lineage>
</organism>
<dbReference type="InterPro" id="IPR038717">
    <property type="entry name" value="Tc1-like_DDE_dom"/>
</dbReference>
<dbReference type="GO" id="GO:0003676">
    <property type="term" value="F:nucleic acid binding"/>
    <property type="evidence" value="ECO:0007669"/>
    <property type="project" value="InterPro"/>
</dbReference>
<gene>
    <name evidence="2" type="ORF">PGTUg99_019701</name>
</gene>
<dbReference type="Gene3D" id="3.30.420.10">
    <property type="entry name" value="Ribonuclease H-like superfamily/Ribonuclease H"/>
    <property type="match status" value="1"/>
</dbReference>
<evidence type="ECO:0000259" key="1">
    <source>
        <dbReference type="Pfam" id="PF13358"/>
    </source>
</evidence>
<protein>
    <recommendedName>
        <fullName evidence="1">Tc1-like transposase DDE domain-containing protein</fullName>
    </recommendedName>
</protein>
<feature type="domain" description="Tc1-like transposase DDE" evidence="1">
    <location>
        <begin position="36"/>
        <end position="120"/>
    </location>
</feature>
<dbReference type="Proteomes" id="UP000325313">
    <property type="component" value="Unassembled WGS sequence"/>
</dbReference>
<dbReference type="AlphaFoldDB" id="A0A5B0R5D0"/>